<dbReference type="InterPro" id="IPR042460">
    <property type="entry name" value="DCN1-like_PONY"/>
</dbReference>
<dbReference type="InterPro" id="IPR005176">
    <property type="entry name" value="PONY_dom"/>
</dbReference>
<evidence type="ECO:0000259" key="2">
    <source>
        <dbReference type="PROSITE" id="PS51229"/>
    </source>
</evidence>
<organism evidence="3 4">
    <name type="scientific">Paxillus rubicundulus Ve08.2h10</name>
    <dbReference type="NCBI Taxonomy" id="930991"/>
    <lineage>
        <taxon>Eukaryota</taxon>
        <taxon>Fungi</taxon>
        <taxon>Dikarya</taxon>
        <taxon>Basidiomycota</taxon>
        <taxon>Agaricomycotina</taxon>
        <taxon>Agaricomycetes</taxon>
        <taxon>Agaricomycetidae</taxon>
        <taxon>Boletales</taxon>
        <taxon>Paxilineae</taxon>
        <taxon>Paxillaceae</taxon>
        <taxon>Paxillus</taxon>
    </lineage>
</organism>
<dbReference type="GO" id="GO:0031624">
    <property type="term" value="F:ubiquitin conjugating enzyme binding"/>
    <property type="evidence" value="ECO:0007669"/>
    <property type="project" value="TreeGrafter"/>
</dbReference>
<evidence type="ECO:0000256" key="1">
    <source>
        <dbReference type="RuleBase" id="RU410713"/>
    </source>
</evidence>
<comment type="function">
    <text evidence="1">Neddylation of cullins play an essential role in the regulation of SCF-type complexes activity.</text>
</comment>
<dbReference type="STRING" id="930991.A0A0D0DS03"/>
<dbReference type="Gene3D" id="1.10.238.200">
    <property type="entry name" value="Cullin, PONY binding domain"/>
    <property type="match status" value="1"/>
</dbReference>
<dbReference type="EMBL" id="KN825011">
    <property type="protein sequence ID" value="KIK95973.1"/>
    <property type="molecule type" value="Genomic_DNA"/>
</dbReference>
<reference evidence="4" key="2">
    <citation type="submission" date="2015-01" db="EMBL/GenBank/DDBJ databases">
        <title>Evolutionary Origins and Diversification of the Mycorrhizal Mutualists.</title>
        <authorList>
            <consortium name="DOE Joint Genome Institute"/>
            <consortium name="Mycorrhizal Genomics Consortium"/>
            <person name="Kohler A."/>
            <person name="Kuo A."/>
            <person name="Nagy L.G."/>
            <person name="Floudas D."/>
            <person name="Copeland A."/>
            <person name="Barry K.W."/>
            <person name="Cichocki N."/>
            <person name="Veneault-Fourrey C."/>
            <person name="LaButti K."/>
            <person name="Lindquist E.A."/>
            <person name="Lipzen A."/>
            <person name="Lundell T."/>
            <person name="Morin E."/>
            <person name="Murat C."/>
            <person name="Riley R."/>
            <person name="Ohm R."/>
            <person name="Sun H."/>
            <person name="Tunlid A."/>
            <person name="Henrissat B."/>
            <person name="Grigoriev I.V."/>
            <person name="Hibbett D.S."/>
            <person name="Martin F."/>
        </authorList>
    </citation>
    <scope>NUCLEOTIDE SEQUENCE [LARGE SCALE GENOMIC DNA]</scope>
    <source>
        <strain evidence="4">Ve08.2h10</strain>
    </source>
</reference>
<evidence type="ECO:0000313" key="3">
    <source>
        <dbReference type="EMBL" id="KIK95973.1"/>
    </source>
</evidence>
<dbReference type="Proteomes" id="UP000054538">
    <property type="component" value="Unassembled WGS sequence"/>
</dbReference>
<dbReference type="AlphaFoldDB" id="A0A0D0DS03"/>
<dbReference type="PANTHER" id="PTHR12281">
    <property type="entry name" value="RP42 RELATED"/>
    <property type="match status" value="1"/>
</dbReference>
<feature type="domain" description="DCUN1" evidence="2">
    <location>
        <begin position="1"/>
        <end position="176"/>
    </location>
</feature>
<dbReference type="GO" id="GO:0045116">
    <property type="term" value="P:protein neddylation"/>
    <property type="evidence" value="ECO:0007669"/>
    <property type="project" value="TreeGrafter"/>
</dbReference>
<dbReference type="PROSITE" id="PS51229">
    <property type="entry name" value="DCUN1"/>
    <property type="match status" value="1"/>
</dbReference>
<dbReference type="Pfam" id="PF03556">
    <property type="entry name" value="Cullin_binding"/>
    <property type="match status" value="1"/>
</dbReference>
<evidence type="ECO:0000313" key="4">
    <source>
        <dbReference type="Proteomes" id="UP000054538"/>
    </source>
</evidence>
<name>A0A0D0DS03_9AGAM</name>
<keyword evidence="4" id="KW-1185">Reference proteome</keyword>
<dbReference type="InterPro" id="IPR014764">
    <property type="entry name" value="DCN-prot"/>
</dbReference>
<accession>A0A0D0DS03</accession>
<gene>
    <name evidence="3" type="ORF">PAXRUDRAFT_139580</name>
</gene>
<protein>
    <recommendedName>
        <fullName evidence="1">Defective in cullin neddylation protein</fullName>
    </recommendedName>
</protein>
<dbReference type="OrthoDB" id="27198at2759"/>
<dbReference type="GO" id="GO:0032182">
    <property type="term" value="F:ubiquitin-like protein binding"/>
    <property type="evidence" value="ECO:0007669"/>
    <property type="project" value="TreeGrafter"/>
</dbReference>
<dbReference type="InParanoid" id="A0A0D0DS03"/>
<sequence length="190" mass="21881">MAKFTRKEWLQGTETLRIASLSVLAIALKELDDLVIYDKEPITRAPSLSSSVKKRSGVGASQDPYNRSRYWEYALDRKAAFSELYQFCFALSKPPQSRNLDIETATALWSVLLAPRHPIITELVEYLNERGSYKGANKDIWNMVHEFCRVINTNLDNYETDGAWPTMLDEFVTWKRNKMPSSTDAVDTYR</sequence>
<dbReference type="HOGENOM" id="CLU_047042_6_0_1"/>
<dbReference type="GO" id="GO:0000151">
    <property type="term" value="C:ubiquitin ligase complex"/>
    <property type="evidence" value="ECO:0007669"/>
    <property type="project" value="TreeGrafter"/>
</dbReference>
<reference evidence="3 4" key="1">
    <citation type="submission" date="2014-04" db="EMBL/GenBank/DDBJ databases">
        <authorList>
            <consortium name="DOE Joint Genome Institute"/>
            <person name="Kuo A."/>
            <person name="Kohler A."/>
            <person name="Jargeat P."/>
            <person name="Nagy L.G."/>
            <person name="Floudas D."/>
            <person name="Copeland A."/>
            <person name="Barry K.W."/>
            <person name="Cichocki N."/>
            <person name="Veneault-Fourrey C."/>
            <person name="LaButti K."/>
            <person name="Lindquist E.A."/>
            <person name="Lipzen A."/>
            <person name="Lundell T."/>
            <person name="Morin E."/>
            <person name="Murat C."/>
            <person name="Sun H."/>
            <person name="Tunlid A."/>
            <person name="Henrissat B."/>
            <person name="Grigoriev I.V."/>
            <person name="Hibbett D.S."/>
            <person name="Martin F."/>
            <person name="Nordberg H.P."/>
            <person name="Cantor M.N."/>
            <person name="Hua S.X."/>
        </authorList>
    </citation>
    <scope>NUCLEOTIDE SEQUENCE [LARGE SCALE GENOMIC DNA]</scope>
    <source>
        <strain evidence="3 4">Ve08.2h10</strain>
    </source>
</reference>
<proteinExistence type="predicted"/>
<dbReference type="GO" id="GO:0097602">
    <property type="term" value="F:cullin family protein binding"/>
    <property type="evidence" value="ECO:0007669"/>
    <property type="project" value="TreeGrafter"/>
</dbReference>